<gene>
    <name evidence="1" type="ORF">IP93_01992</name>
</gene>
<name>A0A562LP66_9GAMM</name>
<dbReference type="RefSeq" id="WP_144815150.1">
    <property type="nucleotide sequence ID" value="NZ_VLKP01000008.1"/>
</dbReference>
<dbReference type="EMBL" id="VLKP01000008">
    <property type="protein sequence ID" value="TWI09376.1"/>
    <property type="molecule type" value="Genomic_DNA"/>
</dbReference>
<sequence>MSADMKWRREVRAMAESEGLTVERMARSSRGRIACCVSLSGYLATATVAGSAGRHRTPMETRACFRRVARSLKDAARACHSLAA</sequence>
<organism evidence="1 2">
    <name type="scientific">Aerolutibacter ruishenii</name>
    <dbReference type="NCBI Taxonomy" id="686800"/>
    <lineage>
        <taxon>Bacteria</taxon>
        <taxon>Pseudomonadati</taxon>
        <taxon>Pseudomonadota</taxon>
        <taxon>Gammaproteobacteria</taxon>
        <taxon>Lysobacterales</taxon>
        <taxon>Lysobacteraceae</taxon>
        <taxon>Aerolutibacter</taxon>
    </lineage>
</organism>
<dbReference type="AlphaFoldDB" id="A0A562LP66"/>
<comment type="caution">
    <text evidence="1">The sequence shown here is derived from an EMBL/GenBank/DDBJ whole genome shotgun (WGS) entry which is preliminary data.</text>
</comment>
<evidence type="ECO:0000313" key="1">
    <source>
        <dbReference type="EMBL" id="TWI09376.1"/>
    </source>
</evidence>
<reference evidence="1 2" key="1">
    <citation type="journal article" date="2015" name="Stand. Genomic Sci.">
        <title>Genomic Encyclopedia of Bacterial and Archaeal Type Strains, Phase III: the genomes of soil and plant-associated and newly described type strains.</title>
        <authorList>
            <person name="Whitman W.B."/>
            <person name="Woyke T."/>
            <person name="Klenk H.P."/>
            <person name="Zhou Y."/>
            <person name="Lilburn T.G."/>
            <person name="Beck B.J."/>
            <person name="De Vos P."/>
            <person name="Vandamme P."/>
            <person name="Eisen J.A."/>
            <person name="Garrity G."/>
            <person name="Hugenholtz P."/>
            <person name="Kyrpides N.C."/>
        </authorList>
    </citation>
    <scope>NUCLEOTIDE SEQUENCE [LARGE SCALE GENOMIC DNA]</scope>
    <source>
        <strain evidence="1 2">CGMCC 1.10136</strain>
    </source>
</reference>
<accession>A0A562LP66</accession>
<dbReference type="Proteomes" id="UP000316471">
    <property type="component" value="Unassembled WGS sequence"/>
</dbReference>
<protein>
    <submittedName>
        <fullName evidence="1">Uncharacterized protein</fullName>
    </submittedName>
</protein>
<keyword evidence="2" id="KW-1185">Reference proteome</keyword>
<evidence type="ECO:0000313" key="2">
    <source>
        <dbReference type="Proteomes" id="UP000316471"/>
    </source>
</evidence>
<proteinExistence type="predicted"/>